<keyword evidence="3" id="KW-1185">Reference proteome</keyword>
<feature type="compositionally biased region" description="Basic and acidic residues" evidence="1">
    <location>
        <begin position="272"/>
        <end position="283"/>
    </location>
</feature>
<dbReference type="AlphaFoldDB" id="A0A9W9JG94"/>
<feature type="compositionally biased region" description="Polar residues" evidence="1">
    <location>
        <begin position="100"/>
        <end position="111"/>
    </location>
</feature>
<dbReference type="PANTHER" id="PTHR35361:SF1">
    <property type="entry name" value="OS08G0443700 PROTEIN"/>
    <property type="match status" value="1"/>
</dbReference>
<reference evidence="2" key="2">
    <citation type="journal article" date="2023" name="IMA Fungus">
        <title>Comparative genomic study of the Penicillium genus elucidates a diverse pangenome and 15 lateral gene transfer events.</title>
        <authorList>
            <person name="Petersen C."/>
            <person name="Sorensen T."/>
            <person name="Nielsen M.R."/>
            <person name="Sondergaard T.E."/>
            <person name="Sorensen J.L."/>
            <person name="Fitzpatrick D.A."/>
            <person name="Frisvad J.C."/>
            <person name="Nielsen K.L."/>
        </authorList>
    </citation>
    <scope>NUCLEOTIDE SEQUENCE</scope>
    <source>
        <strain evidence="2">IBT 16849</strain>
    </source>
</reference>
<comment type="caution">
    <text evidence="2">The sequence shown here is derived from an EMBL/GenBank/DDBJ whole genome shotgun (WGS) entry which is preliminary data.</text>
</comment>
<dbReference type="PANTHER" id="PTHR35361">
    <property type="entry name" value="OS08G0443700 PROTEIN"/>
    <property type="match status" value="1"/>
</dbReference>
<proteinExistence type="predicted"/>
<feature type="compositionally biased region" description="Acidic residues" evidence="1">
    <location>
        <begin position="150"/>
        <end position="161"/>
    </location>
</feature>
<dbReference type="GO" id="GO:0016071">
    <property type="term" value="P:mRNA metabolic process"/>
    <property type="evidence" value="ECO:0007669"/>
    <property type="project" value="UniProtKB-ARBA"/>
</dbReference>
<feature type="compositionally biased region" description="Polar residues" evidence="1">
    <location>
        <begin position="200"/>
        <end position="223"/>
    </location>
</feature>
<evidence type="ECO:0000313" key="2">
    <source>
        <dbReference type="EMBL" id="KAJ5193786.1"/>
    </source>
</evidence>
<evidence type="ECO:0000313" key="3">
    <source>
        <dbReference type="Proteomes" id="UP001150879"/>
    </source>
</evidence>
<name>A0A9W9JG94_9EURO</name>
<dbReference type="EMBL" id="JAPQKP010000004">
    <property type="protein sequence ID" value="KAJ5193786.1"/>
    <property type="molecule type" value="Genomic_DNA"/>
</dbReference>
<gene>
    <name evidence="2" type="ORF">N7472_006252</name>
</gene>
<dbReference type="Pfam" id="PF15365">
    <property type="entry name" value="PNRC"/>
    <property type="match status" value="1"/>
</dbReference>
<protein>
    <submittedName>
        <fullName evidence="2">Uncharacterized protein</fullName>
    </submittedName>
</protein>
<feature type="compositionally biased region" description="Basic residues" evidence="1">
    <location>
        <begin position="62"/>
        <end position="71"/>
    </location>
</feature>
<dbReference type="InterPro" id="IPR028322">
    <property type="entry name" value="PNRC-like_rgn"/>
</dbReference>
<organism evidence="2 3">
    <name type="scientific">Penicillium cf. griseofulvum</name>
    <dbReference type="NCBI Taxonomy" id="2972120"/>
    <lineage>
        <taxon>Eukaryota</taxon>
        <taxon>Fungi</taxon>
        <taxon>Dikarya</taxon>
        <taxon>Ascomycota</taxon>
        <taxon>Pezizomycotina</taxon>
        <taxon>Eurotiomycetes</taxon>
        <taxon>Eurotiomycetidae</taxon>
        <taxon>Eurotiales</taxon>
        <taxon>Aspergillaceae</taxon>
        <taxon>Penicillium</taxon>
    </lineage>
</organism>
<sequence length="464" mass="50480">MSTQSPHPPTPKGSRNNRRPQKKNMTPHAPKPALLSTPPSSPPHNMSPGVIQIDSSNNFNSSKKKPLRSAKKPRDNKASPAPHSGYHSNGYNSGPRYTPTHPSVTSPQTKPSAAYAGPTFHASPAPSALPIPSFFSKSAPDANLVPPVETDSDDAEVDPEPEMTPSKPRNRNNQPKAEEHQPSPLDFLFKAAVQARDQKSTSSPEVNKVFQSPQTEPRASRTNPDGMFAFEMGNSDHSRNSRIGPSFAPSYQDRMNALRPSSTPQSSDMTEEERRIKTEELKHLLLNPPPQKPPSSAYASHEYAGSFGPRPSNVPPYATPVRTSSGPQLTSSHGSFSPHQLQQQHISQNTGPPRYPYPAHSHSPLRRQVDIVPPPSMPQYRGPPSNGPSNRASPAPYGNPYMTTSQYQRPGYASPQLTHASAAFQLPVNSPSPSRVVDTRQIENDIRRVLKLDTSGPPVPQSSA</sequence>
<feature type="compositionally biased region" description="Polar residues" evidence="1">
    <location>
        <begin position="321"/>
        <end position="351"/>
    </location>
</feature>
<feature type="region of interest" description="Disordered" evidence="1">
    <location>
        <begin position="1"/>
        <end position="416"/>
    </location>
</feature>
<accession>A0A9W9JG94</accession>
<reference evidence="2" key="1">
    <citation type="submission" date="2022-11" db="EMBL/GenBank/DDBJ databases">
        <authorList>
            <person name="Petersen C."/>
        </authorList>
    </citation>
    <scope>NUCLEOTIDE SEQUENCE</scope>
    <source>
        <strain evidence="2">IBT 16849</strain>
    </source>
</reference>
<feature type="compositionally biased region" description="Pro residues" evidence="1">
    <location>
        <begin position="1"/>
        <end position="11"/>
    </location>
</feature>
<dbReference type="Proteomes" id="UP001150879">
    <property type="component" value="Unassembled WGS sequence"/>
</dbReference>
<feature type="compositionally biased region" description="Polar residues" evidence="1">
    <location>
        <begin position="259"/>
        <end position="268"/>
    </location>
</feature>
<feature type="compositionally biased region" description="Low complexity" evidence="1">
    <location>
        <begin position="122"/>
        <end position="136"/>
    </location>
</feature>
<evidence type="ECO:0000256" key="1">
    <source>
        <dbReference type="SAM" id="MobiDB-lite"/>
    </source>
</evidence>